<gene>
    <name evidence="4" type="ORF">KVV02_003719</name>
</gene>
<evidence type="ECO:0000313" key="4">
    <source>
        <dbReference type="EMBL" id="KAG9326368.1"/>
    </source>
</evidence>
<dbReference type="SUPFAM" id="SSF56784">
    <property type="entry name" value="HAD-like"/>
    <property type="match status" value="1"/>
</dbReference>
<dbReference type="SUPFAM" id="SSF160696">
    <property type="entry name" value="BTG domain-like"/>
    <property type="match status" value="1"/>
</dbReference>
<dbReference type="InterPro" id="IPR002087">
    <property type="entry name" value="Anti_prolifrtn"/>
</dbReference>
<dbReference type="EMBL" id="JAIFTL010000021">
    <property type="protein sequence ID" value="KAG9326368.1"/>
    <property type="molecule type" value="Genomic_DNA"/>
</dbReference>
<dbReference type="PRINTS" id="PR00310">
    <property type="entry name" value="ANTIPRLFBTG1"/>
</dbReference>
<proteinExistence type="inferred from homology"/>
<dbReference type="PANTHER" id="PTHR22978">
    <property type="entry name" value="B-CELL TRANSLOCATION GENE"/>
    <property type="match status" value="1"/>
</dbReference>
<dbReference type="Gene3D" id="3.90.640.90">
    <property type="entry name" value="Anti-proliferative protein, N-terminal domain"/>
    <property type="match status" value="1"/>
</dbReference>
<feature type="compositionally biased region" description="Polar residues" evidence="2">
    <location>
        <begin position="180"/>
        <end position="200"/>
    </location>
</feature>
<sequence>MARSNSLRPFFFFPNPPPSPQIRFPLWSSLSLSLFSLSLFSLSLFLSFFTPFPCPSLSTTLSTSIFHTSFFQTHIRKDPDSLALHAPCIFTHIQMSPTNMISPQVALHVYTDFDSTVVLEDTGNTLLEHEIGAKELERLDRLPETNPGHISLRKAEDMKWDKLRLTVQEAADILVGPLDGQQTPSRKPFDQTDNSTGTTRSYRVRLDPAFKEFHRYCKEHHIPITVVSIGIQPLIVEILNRHLGVDHGIEVRANGLTVCPDGSWKIVWRDSSPFGVEKGRALREARANDLLNPTSDQILWCGDGSSDFPAALVADIRLARQNTTLEKLLRANQIPHRAFTTFRTVQETVEDWLREHPERPSAGSLSDMTTHHTTLCSMLLEISCASDFLCRYVASSSACTPQIIQAFKEQISALMQAKYTNHWDPQRPHIGNGYRAITSFGGKVDPLLCEAAQKSELPLQTLEGHIPRDLVLWVEPFNVSFRVGDHGSINTIYDSTRGKVSMKPDVPQYHQKPLGRPSYAARISPPPSPPNRAARISHAIPITSPLGKSQVITPSATPSPPSSKIAIMAH</sequence>
<comment type="caution">
    <text evidence="4">The sequence shown here is derived from an EMBL/GenBank/DDBJ whole genome shotgun (WGS) entry which is preliminary data.</text>
</comment>
<feature type="region of interest" description="Disordered" evidence="2">
    <location>
        <begin position="176"/>
        <end position="200"/>
    </location>
</feature>
<reference evidence="4" key="1">
    <citation type="submission" date="2021-07" db="EMBL/GenBank/DDBJ databases">
        <title>Draft genome of Mortierella alpina, strain LL118, isolated from an aspen leaf litter sample.</title>
        <authorList>
            <person name="Yang S."/>
            <person name="Vinatzer B.A."/>
        </authorList>
    </citation>
    <scope>NUCLEOTIDE SEQUENCE</scope>
    <source>
        <strain evidence="4">LL118</strain>
    </source>
</reference>
<evidence type="ECO:0000256" key="2">
    <source>
        <dbReference type="SAM" id="MobiDB-lite"/>
    </source>
</evidence>
<dbReference type="SMART" id="SM00099">
    <property type="entry name" value="btg1"/>
    <property type="match status" value="1"/>
</dbReference>
<dbReference type="InterPro" id="IPR036412">
    <property type="entry name" value="HAD-like_sf"/>
</dbReference>
<dbReference type="PANTHER" id="PTHR22978:SF22">
    <property type="entry name" value="BTG FAMILY PROTEIN"/>
    <property type="match status" value="1"/>
</dbReference>
<evidence type="ECO:0000313" key="5">
    <source>
        <dbReference type="Proteomes" id="UP000717515"/>
    </source>
</evidence>
<evidence type="ECO:0000256" key="1">
    <source>
        <dbReference type="ARBA" id="ARBA00007989"/>
    </source>
</evidence>
<dbReference type="GO" id="GO:0005634">
    <property type="term" value="C:nucleus"/>
    <property type="evidence" value="ECO:0007669"/>
    <property type="project" value="TreeGrafter"/>
</dbReference>
<dbReference type="Pfam" id="PF07742">
    <property type="entry name" value="BTG"/>
    <property type="match status" value="1"/>
</dbReference>
<accession>A0A9P8A7X2</accession>
<dbReference type="Pfam" id="PF12710">
    <property type="entry name" value="HAD"/>
    <property type="match status" value="1"/>
</dbReference>
<dbReference type="InterPro" id="IPR033332">
    <property type="entry name" value="BTG"/>
</dbReference>
<dbReference type="AlphaFoldDB" id="A0A9P8A7X2"/>
<organism evidence="4 5">
    <name type="scientific">Mortierella alpina</name>
    <name type="common">Oleaginous fungus</name>
    <name type="synonym">Mortierella renispora</name>
    <dbReference type="NCBI Taxonomy" id="64518"/>
    <lineage>
        <taxon>Eukaryota</taxon>
        <taxon>Fungi</taxon>
        <taxon>Fungi incertae sedis</taxon>
        <taxon>Mucoromycota</taxon>
        <taxon>Mortierellomycotina</taxon>
        <taxon>Mortierellomycetes</taxon>
        <taxon>Mortierellales</taxon>
        <taxon>Mortierellaceae</taxon>
        <taxon>Mortierella</taxon>
    </lineage>
</organism>
<comment type="similarity">
    <text evidence="1">Belongs to the BTG family.</text>
</comment>
<dbReference type="Gene3D" id="3.40.50.1000">
    <property type="entry name" value="HAD superfamily/HAD-like"/>
    <property type="match status" value="1"/>
</dbReference>
<dbReference type="Proteomes" id="UP000717515">
    <property type="component" value="Unassembled WGS sequence"/>
</dbReference>
<dbReference type="InterPro" id="IPR036054">
    <property type="entry name" value="BTG-like_sf"/>
</dbReference>
<dbReference type="GO" id="GO:0005737">
    <property type="term" value="C:cytoplasm"/>
    <property type="evidence" value="ECO:0007669"/>
    <property type="project" value="TreeGrafter"/>
</dbReference>
<dbReference type="InterPro" id="IPR023214">
    <property type="entry name" value="HAD_sf"/>
</dbReference>
<protein>
    <recommendedName>
        <fullName evidence="3">Anti-proliferative protein domain-containing protein</fullName>
    </recommendedName>
</protein>
<feature type="region of interest" description="Disordered" evidence="2">
    <location>
        <begin position="511"/>
        <end position="533"/>
    </location>
</feature>
<feature type="region of interest" description="Disordered" evidence="2">
    <location>
        <begin position="547"/>
        <end position="570"/>
    </location>
</feature>
<feature type="domain" description="Anti-proliferative protein" evidence="3">
    <location>
        <begin position="378"/>
        <end position="486"/>
    </location>
</feature>
<evidence type="ECO:0000259" key="3">
    <source>
        <dbReference type="SMART" id="SM00099"/>
    </source>
</evidence>
<name>A0A9P8A7X2_MORAP</name>
<dbReference type="NCBIfam" id="TIGR01488">
    <property type="entry name" value="HAD-SF-IB"/>
    <property type="match status" value="1"/>
</dbReference>